<evidence type="ECO:0008006" key="4">
    <source>
        <dbReference type="Google" id="ProtNLM"/>
    </source>
</evidence>
<dbReference type="PIRSF" id="PIRSF021328">
    <property type="entry name" value="UCP021328"/>
    <property type="match status" value="1"/>
</dbReference>
<comment type="caution">
    <text evidence="2">The sequence shown here is derived from an EMBL/GenBank/DDBJ whole genome shotgun (WGS) entry which is preliminary data.</text>
</comment>
<name>A0A1S8TTF2_9CLOT</name>
<dbReference type="STRING" id="29367.CLPUN_12170"/>
<evidence type="ECO:0000313" key="3">
    <source>
        <dbReference type="Proteomes" id="UP000190890"/>
    </source>
</evidence>
<gene>
    <name evidence="2" type="ORF">CLPUN_12170</name>
</gene>
<feature type="compositionally biased region" description="Basic residues" evidence="1">
    <location>
        <begin position="130"/>
        <end position="140"/>
    </location>
</feature>
<dbReference type="Pfam" id="PF11208">
    <property type="entry name" value="DUF2992"/>
    <property type="match status" value="1"/>
</dbReference>
<protein>
    <recommendedName>
        <fullName evidence="4">DUF2992 family protein</fullName>
    </recommendedName>
</protein>
<dbReference type="OrthoDB" id="4570726at2"/>
<feature type="compositionally biased region" description="Basic and acidic residues" evidence="1">
    <location>
        <begin position="116"/>
        <end position="129"/>
    </location>
</feature>
<dbReference type="AlphaFoldDB" id="A0A1S8TTF2"/>
<evidence type="ECO:0000313" key="2">
    <source>
        <dbReference type="EMBL" id="OOM81057.1"/>
    </source>
</evidence>
<sequence length="140" mass="16752">MISQINLTVLFNKPFWIGVFEIIEDAEYKVCKVTFGSEPREDEILEFILKQFYSLNFSNPISDLKNTFIEKKLNPKRMQRKIRQETTSKGIGTKAQITLKLQNEQCKVERKKKSKEQKEFEEQRKFDLKQKKRLKKHKGH</sequence>
<dbReference type="RefSeq" id="WP_077846429.1">
    <property type="nucleotide sequence ID" value="NZ_LZZM01000073.1"/>
</dbReference>
<proteinExistence type="predicted"/>
<dbReference type="Proteomes" id="UP000190890">
    <property type="component" value="Unassembled WGS sequence"/>
</dbReference>
<dbReference type="EMBL" id="LZZM01000073">
    <property type="protein sequence ID" value="OOM81057.1"/>
    <property type="molecule type" value="Genomic_DNA"/>
</dbReference>
<keyword evidence="3" id="KW-1185">Reference proteome</keyword>
<reference evidence="2 3" key="1">
    <citation type="submission" date="2016-05" db="EMBL/GenBank/DDBJ databases">
        <title>Microbial solvent formation.</title>
        <authorList>
            <person name="Poehlein A."/>
            <person name="Montoya Solano J.D."/>
            <person name="Flitsch S."/>
            <person name="Krabben P."/>
            <person name="Duerre P."/>
            <person name="Daniel R."/>
        </authorList>
    </citation>
    <scope>NUCLEOTIDE SEQUENCE [LARGE SCALE GENOMIC DNA]</scope>
    <source>
        <strain evidence="2 3">DSM 2619</strain>
    </source>
</reference>
<evidence type="ECO:0000256" key="1">
    <source>
        <dbReference type="SAM" id="MobiDB-lite"/>
    </source>
</evidence>
<accession>A0A1S8TTF2</accession>
<dbReference type="InterPro" id="IPR016787">
    <property type="entry name" value="UCP021328"/>
</dbReference>
<feature type="region of interest" description="Disordered" evidence="1">
    <location>
        <begin position="109"/>
        <end position="140"/>
    </location>
</feature>
<organism evidence="2 3">
    <name type="scientific">Clostridium puniceum</name>
    <dbReference type="NCBI Taxonomy" id="29367"/>
    <lineage>
        <taxon>Bacteria</taxon>
        <taxon>Bacillati</taxon>
        <taxon>Bacillota</taxon>
        <taxon>Clostridia</taxon>
        <taxon>Eubacteriales</taxon>
        <taxon>Clostridiaceae</taxon>
        <taxon>Clostridium</taxon>
    </lineage>
</organism>